<dbReference type="Pfam" id="PF06742">
    <property type="entry name" value="DUF1214"/>
    <property type="match status" value="1"/>
</dbReference>
<dbReference type="Gene3D" id="2.60.120.1600">
    <property type="match status" value="1"/>
</dbReference>
<dbReference type="PANTHER" id="PTHR36509:SF2">
    <property type="entry name" value="BLL3101 PROTEIN"/>
    <property type="match status" value="1"/>
</dbReference>
<name>A0ABW7VSR7_9NOCA</name>
<dbReference type="Pfam" id="PF06863">
    <property type="entry name" value="DUF1254"/>
    <property type="match status" value="1"/>
</dbReference>
<keyword evidence="4" id="KW-1185">Reference proteome</keyword>
<dbReference type="InterPro" id="IPR010621">
    <property type="entry name" value="DUF1214"/>
</dbReference>
<evidence type="ECO:0000313" key="4">
    <source>
        <dbReference type="Proteomes" id="UP001611494"/>
    </source>
</evidence>
<dbReference type="Proteomes" id="UP001611494">
    <property type="component" value="Unassembled WGS sequence"/>
</dbReference>
<evidence type="ECO:0000259" key="1">
    <source>
        <dbReference type="Pfam" id="PF06742"/>
    </source>
</evidence>
<dbReference type="PANTHER" id="PTHR36509">
    <property type="entry name" value="BLL3101 PROTEIN"/>
    <property type="match status" value="1"/>
</dbReference>
<accession>A0ABW7VSR7</accession>
<protein>
    <submittedName>
        <fullName evidence="3">DUF1254 domain-containing protein</fullName>
    </submittedName>
</protein>
<feature type="domain" description="DUF1254" evidence="2">
    <location>
        <begin position="30"/>
        <end position="87"/>
    </location>
</feature>
<evidence type="ECO:0000259" key="2">
    <source>
        <dbReference type="Pfam" id="PF06863"/>
    </source>
</evidence>
<evidence type="ECO:0000313" key="3">
    <source>
        <dbReference type="EMBL" id="MFI2228513.1"/>
    </source>
</evidence>
<sequence length="316" mass="34402">MATVVNADNFARAESDRMLAAVLRDSKQVNEWMYNRVPTPLDHQPVIRQNRDTLYSGSVVDTSEGLTITVPDGQGRYLSAMVIDQDGYVDAVLHQPGSHHIPADQVGTPHALLAIRILVDPNDPADVAVVNHLQDKFVVQAGAARPFVLPDYDPASLNVTRDALLTLASGLPDLSRAFGRRGEVDPIRHLIGCASAWGGLPDEEALYFTVTPGLPVGAYELTVGRVPVDGFWSISVYNAEGYFDADAAGAVNLNNITAVPEADGTTVIRFGGPEDHPNRLSISDGWNYMIRLYQPHREVLDGTWRFPAVHSVNTRS</sequence>
<dbReference type="InterPro" id="IPR010679">
    <property type="entry name" value="DUF1254"/>
</dbReference>
<reference evidence="3 4" key="1">
    <citation type="submission" date="2024-10" db="EMBL/GenBank/DDBJ databases">
        <title>The Natural Products Discovery Center: Release of the First 8490 Sequenced Strains for Exploring Actinobacteria Biosynthetic Diversity.</title>
        <authorList>
            <person name="Kalkreuter E."/>
            <person name="Kautsar S.A."/>
            <person name="Yang D."/>
            <person name="Bader C.D."/>
            <person name="Teijaro C.N."/>
            <person name="Fluegel L."/>
            <person name="Davis C.M."/>
            <person name="Simpson J.R."/>
            <person name="Lauterbach L."/>
            <person name="Steele A.D."/>
            <person name="Gui C."/>
            <person name="Meng S."/>
            <person name="Li G."/>
            <person name="Viehrig K."/>
            <person name="Ye F."/>
            <person name="Su P."/>
            <person name="Kiefer A.F."/>
            <person name="Nichols A."/>
            <person name="Cepeda A.J."/>
            <person name="Yan W."/>
            <person name="Fan B."/>
            <person name="Jiang Y."/>
            <person name="Adhikari A."/>
            <person name="Zheng C.-J."/>
            <person name="Schuster L."/>
            <person name="Cowan T.M."/>
            <person name="Smanski M.J."/>
            <person name="Chevrette M.G."/>
            <person name="De Carvalho L.P.S."/>
            <person name="Shen B."/>
        </authorList>
    </citation>
    <scope>NUCLEOTIDE SEQUENCE [LARGE SCALE GENOMIC DNA]</scope>
    <source>
        <strain evidence="3 4">NPDC019377</strain>
    </source>
</reference>
<comment type="caution">
    <text evidence="3">The sequence shown here is derived from an EMBL/GenBank/DDBJ whole genome shotgun (WGS) entry which is preliminary data.</text>
</comment>
<dbReference type="RefSeq" id="WP_397058749.1">
    <property type="nucleotide sequence ID" value="NZ_JBIRYL010000001.1"/>
</dbReference>
<dbReference type="EMBL" id="JBIRYL010000001">
    <property type="protein sequence ID" value="MFI2228513.1"/>
    <property type="molecule type" value="Genomic_DNA"/>
</dbReference>
<organism evidence="3 4">
    <name type="scientific">Nocardia testacea</name>
    <dbReference type="NCBI Taxonomy" id="248551"/>
    <lineage>
        <taxon>Bacteria</taxon>
        <taxon>Bacillati</taxon>
        <taxon>Actinomycetota</taxon>
        <taxon>Actinomycetes</taxon>
        <taxon>Mycobacteriales</taxon>
        <taxon>Nocardiaceae</taxon>
        <taxon>Nocardia</taxon>
    </lineage>
</organism>
<feature type="domain" description="DUF1214" evidence="1">
    <location>
        <begin position="218"/>
        <end position="296"/>
    </location>
</feature>
<gene>
    <name evidence="3" type="ORF">ACH49Z_01505</name>
</gene>
<dbReference type="SUPFAM" id="SSF160935">
    <property type="entry name" value="VPA0735-like"/>
    <property type="match status" value="1"/>
</dbReference>
<proteinExistence type="predicted"/>